<dbReference type="SUPFAM" id="SSF51445">
    <property type="entry name" value="(Trans)glycosidases"/>
    <property type="match status" value="1"/>
</dbReference>
<dbReference type="AlphaFoldDB" id="A0A418KY38"/>
<accession>A0A418KY38</accession>
<dbReference type="InterPro" id="IPR006047">
    <property type="entry name" value="GH13_cat_dom"/>
</dbReference>
<dbReference type="Gene3D" id="1.10.10.470">
    <property type="entry name" value="Maltooligosyl trehalose synthase, domain 4"/>
    <property type="match status" value="1"/>
</dbReference>
<evidence type="ECO:0000256" key="1">
    <source>
        <dbReference type="SAM" id="MobiDB-lite"/>
    </source>
</evidence>
<protein>
    <submittedName>
        <fullName evidence="3">Malto-oligosyltrehalose synthase</fullName>
    </submittedName>
</protein>
<organism evidence="3 4">
    <name type="scientific">Jiangella rhizosphaerae</name>
    <dbReference type="NCBI Taxonomy" id="2293569"/>
    <lineage>
        <taxon>Bacteria</taxon>
        <taxon>Bacillati</taxon>
        <taxon>Actinomycetota</taxon>
        <taxon>Actinomycetes</taxon>
        <taxon>Jiangellales</taxon>
        <taxon>Jiangellaceae</taxon>
        <taxon>Jiangella</taxon>
    </lineage>
</organism>
<dbReference type="GO" id="GO:0005992">
    <property type="term" value="P:trehalose biosynthetic process"/>
    <property type="evidence" value="ECO:0007669"/>
    <property type="project" value="TreeGrafter"/>
</dbReference>
<evidence type="ECO:0000313" key="4">
    <source>
        <dbReference type="Proteomes" id="UP000284057"/>
    </source>
</evidence>
<dbReference type="SMART" id="SM00642">
    <property type="entry name" value="Aamy"/>
    <property type="match status" value="1"/>
</dbReference>
<evidence type="ECO:0000313" key="3">
    <source>
        <dbReference type="EMBL" id="RIQ36999.1"/>
    </source>
</evidence>
<feature type="region of interest" description="Disordered" evidence="1">
    <location>
        <begin position="461"/>
        <end position="480"/>
    </location>
</feature>
<dbReference type="NCBIfam" id="TIGR02401">
    <property type="entry name" value="trehalose_TreY"/>
    <property type="match status" value="1"/>
</dbReference>
<dbReference type="RefSeq" id="WP_119658140.1">
    <property type="nucleotide sequence ID" value="NZ_QUAL01000011.1"/>
</dbReference>
<dbReference type="Proteomes" id="UP000284057">
    <property type="component" value="Unassembled WGS sequence"/>
</dbReference>
<gene>
    <name evidence="3" type="primary">treY</name>
    <name evidence="3" type="ORF">DY240_01140</name>
</gene>
<dbReference type="InterPro" id="IPR012767">
    <property type="entry name" value="Trehalose_TreY"/>
</dbReference>
<dbReference type="Pfam" id="PF00128">
    <property type="entry name" value="Alpha-amylase"/>
    <property type="match status" value="1"/>
</dbReference>
<evidence type="ECO:0000259" key="2">
    <source>
        <dbReference type="SMART" id="SM00642"/>
    </source>
</evidence>
<comment type="caution">
    <text evidence="3">The sequence shown here is derived from an EMBL/GenBank/DDBJ whole genome shotgun (WGS) entry which is preliminary data.</text>
</comment>
<proteinExistence type="predicted"/>
<dbReference type="InterPro" id="IPR017853">
    <property type="entry name" value="GH"/>
</dbReference>
<dbReference type="GO" id="GO:0030980">
    <property type="term" value="P:alpha-glucan catabolic process"/>
    <property type="evidence" value="ECO:0007669"/>
    <property type="project" value="TreeGrafter"/>
</dbReference>
<name>A0A418KY38_9ACTN</name>
<dbReference type="PANTHER" id="PTHR10357">
    <property type="entry name" value="ALPHA-AMYLASE FAMILY MEMBER"/>
    <property type="match status" value="1"/>
</dbReference>
<reference evidence="3 4" key="1">
    <citation type="submission" date="2018-09" db="EMBL/GenBank/DDBJ databases">
        <title>Isolation, diversity and antifungal activity of actinobacteria from wheat.</title>
        <authorList>
            <person name="Han C."/>
        </authorList>
    </citation>
    <scope>NUCLEOTIDE SEQUENCE [LARGE SCALE GENOMIC DNA]</scope>
    <source>
        <strain evidence="3 4">NEAU-YY265</strain>
    </source>
</reference>
<dbReference type="PANTHER" id="PTHR10357:SF216">
    <property type="entry name" value="MALTOOLIGOSYL TREHALOSE SYNTHASE-RELATED"/>
    <property type="match status" value="1"/>
</dbReference>
<sequence>MSAPPASTYRLQLSADFPLRAAAELTGYLRDLGAGAVYLSPVLRATAGSAHGYDVVDPTRMDDERGGEAGWRSLLAAAREQGLAVVVDIVPNHQGVADPEQNPAWQDLLRHGPASKYAAWFDVDWAAGRLLLPVLESPGAYELARDGAGEALVAGGVRFPLAPGTGPRPGDTAADVHARQHYELAAAGRAGTDLTYRRFFAVSTLAGVRVEDPDVAAATHERILRWVDDDGVAGLRVDHPDGLADPGGYLHWLRSRAPDAWILAEKILEPGETLPADWPIDGTTGYDALAEAGPLFVDPAAEPALDRLYREVTGDPLDWPTHVLVGKRAVATTILRSEFRRLARLAPSVPHAFAALTELALSFPVYRSYLPSSGLDHLQAAFADARQRRPELAAAFDALAPRLADPADELCARFQQATGAVMAKGVEDTAAYRYSRFAALNEVGGDPARLGAGLDDFHAAQERRQRRAPRSMTTLSTHDTKRGEDVRARLAVLAEVPDEWARLVRLLAREAPMPDAAVGYLLWQTVAGFGLDQPERLHAYATKAMREASTFTGWADPDTDGEAHVHAALATLADRPDLRAAVDGFIARIRPYGWSNALSQKLVQLTMPGVPDVYQGTEGWEDSLVDPDNRRPVDFGRLRALLADLDGAGTPPPVDETGAAKVWVVSRTLRLRRDRPELFMAYRRVPVHGPAAGHAVAFDRGGAVTVATRLPVGLERRGGWADTVAELPDGLVDVLTGRPVAGGAVRLAELLDHYPVALLAAPA</sequence>
<keyword evidence="4" id="KW-1185">Reference proteome</keyword>
<dbReference type="OrthoDB" id="9761577at2"/>
<dbReference type="Gene3D" id="1.10.150.200">
    <property type="entry name" value="Maltooligosyl trehalose synthase, domain 3"/>
    <property type="match status" value="1"/>
</dbReference>
<dbReference type="InterPro" id="IPR013797">
    <property type="entry name" value="Maltooligo_trehalose_synth_4"/>
</dbReference>
<dbReference type="Gene3D" id="3.20.20.80">
    <property type="entry name" value="Glycosidases"/>
    <property type="match status" value="1"/>
</dbReference>
<dbReference type="EMBL" id="QUAL01000011">
    <property type="protein sequence ID" value="RIQ36999.1"/>
    <property type="molecule type" value="Genomic_DNA"/>
</dbReference>
<feature type="domain" description="Glycosyl hydrolase family 13 catalytic" evidence="2">
    <location>
        <begin position="5"/>
        <end position="649"/>
    </location>
</feature>
<dbReference type="GO" id="GO:0047470">
    <property type="term" value="F:(1,4)-alpha-D-glucan 1-alpha-D-glucosylmutase activity"/>
    <property type="evidence" value="ECO:0007669"/>
    <property type="project" value="TreeGrafter"/>
</dbReference>
<dbReference type="Gene3D" id="3.30.1590.10">
    <property type="entry name" value="Maltooligosyl trehalose synthase, domain 2"/>
    <property type="match status" value="1"/>
</dbReference>
<dbReference type="CDD" id="cd11336">
    <property type="entry name" value="AmyAc_MTSase"/>
    <property type="match status" value="1"/>
</dbReference>